<dbReference type="VEuPathDB" id="VectorBase:LLOJ007853"/>
<feature type="region of interest" description="Disordered" evidence="1">
    <location>
        <begin position="625"/>
        <end position="658"/>
    </location>
</feature>
<feature type="region of interest" description="Disordered" evidence="1">
    <location>
        <begin position="950"/>
        <end position="1217"/>
    </location>
</feature>
<feature type="compositionally biased region" description="Basic residues" evidence="1">
    <location>
        <begin position="912"/>
        <end position="922"/>
    </location>
</feature>
<feature type="compositionally biased region" description="Low complexity" evidence="1">
    <location>
        <begin position="253"/>
        <end position="274"/>
    </location>
</feature>
<feature type="region of interest" description="Disordered" evidence="1">
    <location>
        <begin position="163"/>
        <end position="182"/>
    </location>
</feature>
<feature type="compositionally biased region" description="Low complexity" evidence="1">
    <location>
        <begin position="314"/>
        <end position="326"/>
    </location>
</feature>
<feature type="compositionally biased region" description="Polar residues" evidence="1">
    <location>
        <begin position="236"/>
        <end position="252"/>
    </location>
</feature>
<feature type="compositionally biased region" description="Basic and acidic residues" evidence="1">
    <location>
        <begin position="975"/>
        <end position="991"/>
    </location>
</feature>
<feature type="compositionally biased region" description="Basic and acidic residues" evidence="1">
    <location>
        <begin position="1105"/>
        <end position="1126"/>
    </location>
</feature>
<feature type="compositionally biased region" description="Basic and acidic residues" evidence="1">
    <location>
        <begin position="1598"/>
        <end position="1608"/>
    </location>
</feature>
<feature type="compositionally biased region" description="Basic and acidic residues" evidence="1">
    <location>
        <begin position="898"/>
        <end position="911"/>
    </location>
</feature>
<evidence type="ECO:0000313" key="3">
    <source>
        <dbReference type="Proteomes" id="UP000092461"/>
    </source>
</evidence>
<feature type="compositionally biased region" description="Basic and acidic residues" evidence="1">
    <location>
        <begin position="1574"/>
        <end position="1587"/>
    </location>
</feature>
<feature type="region of interest" description="Disordered" evidence="1">
    <location>
        <begin position="690"/>
        <end position="733"/>
    </location>
</feature>
<keyword evidence="3" id="KW-1185">Reference proteome</keyword>
<feature type="compositionally biased region" description="Low complexity" evidence="1">
    <location>
        <begin position="1616"/>
        <end position="1625"/>
    </location>
</feature>
<feature type="compositionally biased region" description="Polar residues" evidence="1">
    <location>
        <begin position="571"/>
        <end position="582"/>
    </location>
</feature>
<feature type="compositionally biased region" description="Basic residues" evidence="1">
    <location>
        <begin position="367"/>
        <end position="379"/>
    </location>
</feature>
<feature type="region of interest" description="Disordered" evidence="1">
    <location>
        <begin position="1574"/>
        <end position="1653"/>
    </location>
</feature>
<feature type="region of interest" description="Disordered" evidence="1">
    <location>
        <begin position="230"/>
        <end position="288"/>
    </location>
</feature>
<feature type="compositionally biased region" description="Basic and acidic residues" evidence="1">
    <location>
        <begin position="1028"/>
        <end position="1039"/>
    </location>
</feature>
<feature type="compositionally biased region" description="Basic residues" evidence="1">
    <location>
        <begin position="1082"/>
        <end position="1094"/>
    </location>
</feature>
<feature type="compositionally biased region" description="Basic and acidic residues" evidence="1">
    <location>
        <begin position="355"/>
        <end position="366"/>
    </location>
</feature>
<protein>
    <submittedName>
        <fullName evidence="2">Uncharacterized protein</fullName>
    </submittedName>
</protein>
<name>A0A1B0CSK4_LUTLO</name>
<dbReference type="EMBL" id="AJWK01026157">
    <property type="status" value="NOT_ANNOTATED_CDS"/>
    <property type="molecule type" value="Genomic_DNA"/>
</dbReference>
<feature type="region of interest" description="Disordered" evidence="1">
    <location>
        <begin position="80"/>
        <end position="103"/>
    </location>
</feature>
<dbReference type="VEuPathDB" id="VectorBase:LLONM1_000706"/>
<feature type="compositionally biased region" description="Basic and acidic residues" evidence="1">
    <location>
        <begin position="1050"/>
        <end position="1059"/>
    </location>
</feature>
<feature type="region of interest" description="Disordered" evidence="1">
    <location>
        <begin position="483"/>
        <end position="516"/>
    </location>
</feature>
<dbReference type="EnsemblMetazoa" id="LLOJ007853-RA">
    <property type="protein sequence ID" value="LLOJ007853-PA"/>
    <property type="gene ID" value="LLOJ007853"/>
</dbReference>
<feature type="compositionally biased region" description="Basic and acidic residues" evidence="1">
    <location>
        <begin position="959"/>
        <end position="968"/>
    </location>
</feature>
<evidence type="ECO:0000256" key="1">
    <source>
        <dbReference type="SAM" id="MobiDB-lite"/>
    </source>
</evidence>
<organism evidence="2 3">
    <name type="scientific">Lutzomyia longipalpis</name>
    <name type="common">Sand fly</name>
    <dbReference type="NCBI Taxonomy" id="7200"/>
    <lineage>
        <taxon>Eukaryota</taxon>
        <taxon>Metazoa</taxon>
        <taxon>Ecdysozoa</taxon>
        <taxon>Arthropoda</taxon>
        <taxon>Hexapoda</taxon>
        <taxon>Insecta</taxon>
        <taxon>Pterygota</taxon>
        <taxon>Neoptera</taxon>
        <taxon>Endopterygota</taxon>
        <taxon>Diptera</taxon>
        <taxon>Nematocera</taxon>
        <taxon>Psychodoidea</taxon>
        <taxon>Psychodidae</taxon>
        <taxon>Lutzomyia</taxon>
        <taxon>Lutzomyia</taxon>
    </lineage>
</organism>
<feature type="region of interest" description="Disordered" evidence="1">
    <location>
        <begin position="571"/>
        <end position="603"/>
    </location>
</feature>
<sequence length="1727" mass="192498">MENSIALLNQARNESNPDVDQLCAKTENVAVSDENAERQRKLKNAREIIGNAIQPGRLCMGIRKPPVPFGINGRSISGSVVPSATGSEKKSMRLQVGPDPNDVRTATFSVSTPEQRTFDREPLTASIPKPVAVGTTTESPAGEGTMKTSRAEIVLKSATLPRRKATKPEVQMEPSNKPETGMRFSTEMQHQMPDLRSAPIREHSTPYSPLSLHQRAMSLEPQAREHFVPIARPSTYIRTTSSNPFRATSLSRQSTNESDTETTTTTSATQSQQNVAGGTNQPIKKSPREFIIPIAVEGGGYITPRAGSLEPSESTASGSTFRSTGSRTKRIGSLLSERDSEEDSLFNKLHRHTSLTKENDMDEPRFHSMHRLRSTRPTKKINQDPSADSASSGEDDDEDGFEILTAENLFSTLLQRVRALTNRINVNNDTTTGLPSSRFMSNLRQGHTPFWHHDPFGSRLNNGGHPWRTSMTRDLTADIDSMFSRSTGSTLPRGTKNKYKRSGSDHCDGDGGDSGENLDLADLDLSQLRLTKKDLETLSSITPALSKRVQDQLLAKLPPNQAKKLSRTLSMQNNATQNNSQKVYKRSLSGGRDISDGKPDLIKDVTDLGGKVTDLDRDSVYRRSLSRSKYDVGEKESRSSSRCRDSMRSSYSSDTSDKYKTYSPYSDNYGMTLERKSDYEKPPSPYRYYDTLPPRSSCMSPTKEQYGRPPIGGCLSPPPVISPDNSVLRRRSSQRRISRFLRPDFFDTPREESIYVTDREARDAESQKILREIREKSRERSRERNLDSYDRYKRESSEDRLAYFTDKYNPDETLSRRKHLINCPQYSPDPVANALDLISARRRSLSRSRDLSEGAKSCESDISLTDRILNELQNISRQQSENPPPEEAPKIKVKKSKSKSDSSEKTGEEKKVKKQKSKSKIPAKHDTNQSSLTANDMDLVKNLTEQINSVNLLLDNPPSEEKKKESKLVRPKSYPNKEPEKLKKISPDKSKSSLVNEQNIPQITVEMPIQEEKCQVRPKSFPNSKLTPPKELKEFKKSAAVELNGITNGEKIEKPEKPAKVSKSPPKNVTESSGGNPPATKTIKKVVKVVKKSPPKAETSNNVSEKSEKTPPKIEEVREKSPEKKSRGFLYSISQKFEKLKENTKTKEKKNATKEVAAGKPEKSKSKDCILNGGENIPSAGKTEEIPTIVIKKKKTKSVEPPPQDDSKAVDEKSSAAAKLERKSKIDAMIRNLRERSVPKNSEITESGLIKRAVSVEDMPGAFNKCAVNRVLGLFKKIEKDSIESGNRVRSTKSIGNVVGLHQNDYNGVKERPKSSGFVSKLKKTYPYTGAKSDTIVTITEHLQKQQLGKQDKVNGNTKIPVKCLPNCPDCGEEAAAAAMQVTKRHSNGEAMGQSVEEKERIRNNRKGLMLDFTKLDCCPETSKRHSMVEPKVSNFTNNNLVNHQSNHQTAEINQNHLHTPSSDYMASYSSDSRSPYDIDCGASTSTFFSPTDEPELYFDDWSVCSDDHLIVNSPPPLTKLSRNPVHVISPQHDHPASVESIVDRIRRKSFYTRFNEKKPKRVSTIVGPAAKDYYRESSRSKSRPPEYVKSPTVTIGDHSRGVHEYYRPLRMPTDSTTSSSSSSSKHNSAPVNGYKDFLPQRHTTGDFLSGTSLRRPNYTTDLSYQVKSTPGNRSSLYGEGNSIYSTFSPKRRVSYASGGPIDTYATLGRKSSGLLMGKCVENGANP</sequence>
<dbReference type="Proteomes" id="UP000092461">
    <property type="component" value="Unassembled WGS sequence"/>
</dbReference>
<feature type="region of interest" description="Disordered" evidence="1">
    <location>
        <begin position="303"/>
        <end position="398"/>
    </location>
</feature>
<feature type="compositionally biased region" description="Polar residues" evidence="1">
    <location>
        <begin position="483"/>
        <end position="492"/>
    </location>
</feature>
<reference evidence="2" key="1">
    <citation type="submission" date="2020-05" db="UniProtKB">
        <authorList>
            <consortium name="EnsemblMetazoa"/>
        </authorList>
    </citation>
    <scope>IDENTIFICATION</scope>
    <source>
        <strain evidence="2">Jacobina</strain>
    </source>
</reference>
<accession>A0A1B0CSK4</accession>
<feature type="compositionally biased region" description="Basic and acidic residues" evidence="1">
    <location>
        <begin position="1205"/>
        <end position="1217"/>
    </location>
</feature>
<proteinExistence type="predicted"/>
<feature type="compositionally biased region" description="Basic and acidic residues" evidence="1">
    <location>
        <begin position="628"/>
        <end position="647"/>
    </location>
</feature>
<evidence type="ECO:0000313" key="2">
    <source>
        <dbReference type="EnsemblMetazoa" id="LLOJ007853-PA"/>
    </source>
</evidence>
<feature type="region of interest" description="Disordered" evidence="1">
    <location>
        <begin position="188"/>
        <end position="207"/>
    </location>
</feature>
<feature type="region of interest" description="Disordered" evidence="1">
    <location>
        <begin position="875"/>
        <end position="937"/>
    </location>
</feature>
<feature type="compositionally biased region" description="Polar residues" evidence="1">
    <location>
        <begin position="1065"/>
        <end position="1075"/>
    </location>
</feature>
<feature type="compositionally biased region" description="Polar residues" evidence="1">
    <location>
        <begin position="992"/>
        <end position="1002"/>
    </location>
</feature>
<feature type="compositionally biased region" description="Basic and acidic residues" evidence="1">
    <location>
        <begin position="593"/>
        <end position="603"/>
    </location>
</feature>
<feature type="compositionally biased region" description="Basic and acidic residues" evidence="1">
    <location>
        <begin position="1136"/>
        <end position="1153"/>
    </location>
</feature>